<dbReference type="CDD" id="cd06261">
    <property type="entry name" value="TM_PBP2"/>
    <property type="match status" value="1"/>
</dbReference>
<reference evidence="11 12" key="1">
    <citation type="journal article" date="2010" name="Stand. Genomic Sci.">
        <title>Complete genome sequence of Conexibacter woesei type strain (ID131577).</title>
        <authorList>
            <person name="Pukall R."/>
            <person name="Lapidus A."/>
            <person name="Glavina Del Rio T."/>
            <person name="Copeland A."/>
            <person name="Tice H."/>
            <person name="Cheng J.-F."/>
            <person name="Lucas S."/>
            <person name="Chen F."/>
            <person name="Nolan M."/>
            <person name="Bruce D."/>
            <person name="Goodwin L."/>
            <person name="Pitluck S."/>
            <person name="Mavromatis K."/>
            <person name="Ivanova N."/>
            <person name="Ovchinnikova G."/>
            <person name="Pati A."/>
            <person name="Chen A."/>
            <person name="Palaniappan K."/>
            <person name="Land M."/>
            <person name="Hauser L."/>
            <person name="Chang Y.-J."/>
            <person name="Jeffries C.D."/>
            <person name="Chain P."/>
            <person name="Meincke L."/>
            <person name="Sims D."/>
            <person name="Brettin T."/>
            <person name="Detter J.C."/>
            <person name="Rohde M."/>
            <person name="Goeker M."/>
            <person name="Bristow J."/>
            <person name="Eisen J.A."/>
            <person name="Markowitz V."/>
            <person name="Kyrpides N.C."/>
            <person name="Klenk H.-P."/>
            <person name="Hugenholtz P."/>
        </authorList>
    </citation>
    <scope>NUCLEOTIDE SEQUENCE [LARGE SCALE GENOMIC DNA]</scope>
    <source>
        <strain evidence="12">DSM 14684 / CIP 108061 / JCM 11494 / NBRC 100937 / ID131577</strain>
    </source>
</reference>
<dbReference type="InterPro" id="IPR035906">
    <property type="entry name" value="MetI-like_sf"/>
</dbReference>
<dbReference type="PROSITE" id="PS50928">
    <property type="entry name" value="ABC_TM1"/>
    <property type="match status" value="1"/>
</dbReference>
<dbReference type="RefSeq" id="WP_012933896.1">
    <property type="nucleotide sequence ID" value="NC_013739.1"/>
</dbReference>
<feature type="domain" description="ABC transmembrane type-1" evidence="10">
    <location>
        <begin position="89"/>
        <end position="277"/>
    </location>
</feature>
<dbReference type="GO" id="GO:0055085">
    <property type="term" value="P:transmembrane transport"/>
    <property type="evidence" value="ECO:0007669"/>
    <property type="project" value="InterPro"/>
</dbReference>
<evidence type="ECO:0000256" key="1">
    <source>
        <dbReference type="ARBA" id="ARBA00004651"/>
    </source>
</evidence>
<evidence type="ECO:0000256" key="2">
    <source>
        <dbReference type="ARBA" id="ARBA00007069"/>
    </source>
</evidence>
<accession>D3F7I3</accession>
<sequence>MSAVSTPRPEAAASGGAGRAGRRRRRSGVVDKPRWLALVTGATLLFLSAPLVVIAVFSFNSSSSLSDFDKPSLRWYQTLAENDGIQESLVTSLTIAGATTLLALALGTGLAFAFTRGKKRVTRPIQATTLMTLVTPEIATAIGLLTLFTTMGVPLSTTTLILGHVTFALVYVTVIVGGRLQLLSRDLEEAGMDLGATELQTFRLVVLPQLAPALAGAGLLVFVLSFDDFVTSLFLSGTEVAPLPVRIYGMLRFGLTPEVNAIGTLMMVASVGLGVVGLWAVNRRGRRRFSVTDSHTTV</sequence>
<evidence type="ECO:0000256" key="3">
    <source>
        <dbReference type="ARBA" id="ARBA00022448"/>
    </source>
</evidence>
<dbReference type="Proteomes" id="UP000008229">
    <property type="component" value="Chromosome"/>
</dbReference>
<feature type="region of interest" description="Disordered" evidence="9">
    <location>
        <begin position="1"/>
        <end position="26"/>
    </location>
</feature>
<evidence type="ECO:0000256" key="5">
    <source>
        <dbReference type="ARBA" id="ARBA00022692"/>
    </source>
</evidence>
<organism evidence="11 12">
    <name type="scientific">Conexibacter woesei (strain DSM 14684 / CCUG 47730 / CIP 108061 / JCM 11494 / NBRC 100937 / ID131577)</name>
    <dbReference type="NCBI Taxonomy" id="469383"/>
    <lineage>
        <taxon>Bacteria</taxon>
        <taxon>Bacillati</taxon>
        <taxon>Actinomycetota</taxon>
        <taxon>Thermoleophilia</taxon>
        <taxon>Solirubrobacterales</taxon>
        <taxon>Conexibacteraceae</taxon>
        <taxon>Conexibacter</taxon>
    </lineage>
</organism>
<evidence type="ECO:0000256" key="4">
    <source>
        <dbReference type="ARBA" id="ARBA00022475"/>
    </source>
</evidence>
<evidence type="ECO:0000256" key="9">
    <source>
        <dbReference type="SAM" id="MobiDB-lite"/>
    </source>
</evidence>
<dbReference type="EMBL" id="CP001854">
    <property type="protein sequence ID" value="ADB50845.1"/>
    <property type="molecule type" value="Genomic_DNA"/>
</dbReference>
<feature type="transmembrane region" description="Helical" evidence="8">
    <location>
        <begin position="35"/>
        <end position="59"/>
    </location>
</feature>
<evidence type="ECO:0000313" key="11">
    <source>
        <dbReference type="EMBL" id="ADB50845.1"/>
    </source>
</evidence>
<dbReference type="OrthoDB" id="9810794at2"/>
<feature type="transmembrane region" description="Helical" evidence="8">
    <location>
        <begin position="127"/>
        <end position="148"/>
    </location>
</feature>
<keyword evidence="7 8" id="KW-0472">Membrane</keyword>
<feature type="transmembrane region" description="Helical" evidence="8">
    <location>
        <begin position="204"/>
        <end position="226"/>
    </location>
</feature>
<dbReference type="STRING" id="469383.Cwoe_2422"/>
<feature type="transmembrane region" description="Helical" evidence="8">
    <location>
        <begin position="261"/>
        <end position="281"/>
    </location>
</feature>
<comment type="similarity">
    <text evidence="2">Belongs to the binding-protein-dependent transport system permease family. CysTW subfamily.</text>
</comment>
<dbReference type="InterPro" id="IPR051789">
    <property type="entry name" value="Bact_Polyamine_Transport"/>
</dbReference>
<evidence type="ECO:0000256" key="8">
    <source>
        <dbReference type="RuleBase" id="RU363032"/>
    </source>
</evidence>
<dbReference type="KEGG" id="cwo:Cwoe_2422"/>
<dbReference type="SUPFAM" id="SSF161098">
    <property type="entry name" value="MetI-like"/>
    <property type="match status" value="1"/>
</dbReference>
<evidence type="ECO:0000259" key="10">
    <source>
        <dbReference type="PROSITE" id="PS50928"/>
    </source>
</evidence>
<dbReference type="AlphaFoldDB" id="D3F7I3"/>
<keyword evidence="5 8" id="KW-0812">Transmembrane</keyword>
<dbReference type="HOGENOM" id="CLU_016047_3_0_11"/>
<keyword evidence="12" id="KW-1185">Reference proteome</keyword>
<proteinExistence type="inferred from homology"/>
<name>D3F7I3_CONWI</name>
<gene>
    <name evidence="11" type="ordered locus">Cwoe_2422</name>
</gene>
<reference evidence="12" key="2">
    <citation type="submission" date="2010-01" db="EMBL/GenBank/DDBJ databases">
        <title>The complete genome of Conexibacter woesei DSM 14684.</title>
        <authorList>
            <consortium name="US DOE Joint Genome Institute (JGI-PGF)"/>
            <person name="Lucas S."/>
            <person name="Copeland A."/>
            <person name="Lapidus A."/>
            <person name="Glavina del Rio T."/>
            <person name="Dalin E."/>
            <person name="Tice H."/>
            <person name="Bruce D."/>
            <person name="Goodwin L."/>
            <person name="Pitluck S."/>
            <person name="Kyrpides N."/>
            <person name="Mavromatis K."/>
            <person name="Ivanova N."/>
            <person name="Mikhailova N."/>
            <person name="Chertkov O."/>
            <person name="Brettin T."/>
            <person name="Detter J.C."/>
            <person name="Han C."/>
            <person name="Larimer F."/>
            <person name="Land M."/>
            <person name="Hauser L."/>
            <person name="Markowitz V."/>
            <person name="Cheng J.-F."/>
            <person name="Hugenholtz P."/>
            <person name="Woyke T."/>
            <person name="Wu D."/>
            <person name="Pukall R."/>
            <person name="Steenblock K."/>
            <person name="Schneider S."/>
            <person name="Klenk H.-P."/>
            <person name="Eisen J.A."/>
        </authorList>
    </citation>
    <scope>NUCLEOTIDE SEQUENCE [LARGE SCALE GENOMIC DNA]</scope>
    <source>
        <strain evidence="12">DSM 14684 / CIP 108061 / JCM 11494 / NBRC 100937 / ID131577</strain>
    </source>
</reference>
<feature type="transmembrane region" description="Helical" evidence="8">
    <location>
        <begin position="160"/>
        <end position="183"/>
    </location>
</feature>
<evidence type="ECO:0000256" key="7">
    <source>
        <dbReference type="ARBA" id="ARBA00023136"/>
    </source>
</evidence>
<dbReference type="InterPro" id="IPR000515">
    <property type="entry name" value="MetI-like"/>
</dbReference>
<dbReference type="PANTHER" id="PTHR43848">
    <property type="entry name" value="PUTRESCINE TRANSPORT SYSTEM PERMEASE PROTEIN POTI"/>
    <property type="match status" value="1"/>
</dbReference>
<dbReference type="PANTHER" id="PTHR43848:SF2">
    <property type="entry name" value="PUTRESCINE TRANSPORT SYSTEM PERMEASE PROTEIN POTI"/>
    <property type="match status" value="1"/>
</dbReference>
<feature type="transmembrane region" description="Helical" evidence="8">
    <location>
        <begin position="93"/>
        <end position="115"/>
    </location>
</feature>
<keyword evidence="4" id="KW-1003">Cell membrane</keyword>
<keyword evidence="3 8" id="KW-0813">Transport</keyword>
<comment type="subcellular location">
    <subcellularLocation>
        <location evidence="1 8">Cell membrane</location>
        <topology evidence="1 8">Multi-pass membrane protein</topology>
    </subcellularLocation>
</comment>
<evidence type="ECO:0000313" key="12">
    <source>
        <dbReference type="Proteomes" id="UP000008229"/>
    </source>
</evidence>
<keyword evidence="6 8" id="KW-1133">Transmembrane helix</keyword>
<protein>
    <submittedName>
        <fullName evidence="11">Binding-protein-dependent transport systems inner membrane component</fullName>
    </submittedName>
</protein>
<dbReference type="eggNOG" id="COG1177">
    <property type="taxonomic scope" value="Bacteria"/>
</dbReference>
<dbReference type="GO" id="GO:0005886">
    <property type="term" value="C:plasma membrane"/>
    <property type="evidence" value="ECO:0007669"/>
    <property type="project" value="UniProtKB-SubCell"/>
</dbReference>
<dbReference type="Gene3D" id="1.10.3720.10">
    <property type="entry name" value="MetI-like"/>
    <property type="match status" value="1"/>
</dbReference>
<evidence type="ECO:0000256" key="6">
    <source>
        <dbReference type="ARBA" id="ARBA00022989"/>
    </source>
</evidence>
<dbReference type="Pfam" id="PF00528">
    <property type="entry name" value="BPD_transp_1"/>
    <property type="match status" value="1"/>
</dbReference>